<organism evidence="1">
    <name type="scientific">marine sediment metagenome</name>
    <dbReference type="NCBI Taxonomy" id="412755"/>
    <lineage>
        <taxon>unclassified sequences</taxon>
        <taxon>metagenomes</taxon>
        <taxon>ecological metagenomes</taxon>
    </lineage>
</organism>
<accession>X0U3G4</accession>
<sequence length="34" mass="4038">YLDHPLPSENVKIISQHMSWSNYSKAILNRGFKY</sequence>
<reference evidence="1" key="1">
    <citation type="journal article" date="2014" name="Front. Microbiol.">
        <title>High frequency of phylogenetically diverse reductive dehalogenase-homologous genes in deep subseafloor sedimentary metagenomes.</title>
        <authorList>
            <person name="Kawai M."/>
            <person name="Futagami T."/>
            <person name="Toyoda A."/>
            <person name="Takaki Y."/>
            <person name="Nishi S."/>
            <person name="Hori S."/>
            <person name="Arai W."/>
            <person name="Tsubouchi T."/>
            <person name="Morono Y."/>
            <person name="Uchiyama I."/>
            <person name="Ito T."/>
            <person name="Fujiyama A."/>
            <person name="Inagaki F."/>
            <person name="Takami H."/>
        </authorList>
    </citation>
    <scope>NUCLEOTIDE SEQUENCE</scope>
    <source>
        <strain evidence="1">Expedition CK06-06</strain>
    </source>
</reference>
<comment type="caution">
    <text evidence="1">The sequence shown here is derived from an EMBL/GenBank/DDBJ whole genome shotgun (WGS) entry which is preliminary data.</text>
</comment>
<gene>
    <name evidence="1" type="ORF">S01H1_43445</name>
</gene>
<dbReference type="AlphaFoldDB" id="X0U3G4"/>
<proteinExistence type="predicted"/>
<protein>
    <submittedName>
        <fullName evidence="1">Uncharacterized protein</fullName>
    </submittedName>
</protein>
<name>X0U3G4_9ZZZZ</name>
<evidence type="ECO:0000313" key="1">
    <source>
        <dbReference type="EMBL" id="GAG00329.1"/>
    </source>
</evidence>
<feature type="non-terminal residue" evidence="1">
    <location>
        <position position="1"/>
    </location>
</feature>
<dbReference type="EMBL" id="BARS01027678">
    <property type="protein sequence ID" value="GAG00329.1"/>
    <property type="molecule type" value="Genomic_DNA"/>
</dbReference>